<keyword evidence="2" id="KW-1185">Reference proteome</keyword>
<dbReference type="RefSeq" id="WP_188406288.1">
    <property type="nucleotide sequence ID" value="NZ_BMGL01000008.1"/>
</dbReference>
<proteinExistence type="predicted"/>
<name>A0A917EA03_9FLAO</name>
<dbReference type="AlphaFoldDB" id="A0A917EA03"/>
<evidence type="ECO:0000313" key="2">
    <source>
        <dbReference type="Proteomes" id="UP000599688"/>
    </source>
</evidence>
<evidence type="ECO:0000313" key="1">
    <source>
        <dbReference type="EMBL" id="GGE15337.1"/>
    </source>
</evidence>
<comment type="caution">
    <text evidence="1">The sequence shown here is derived from an EMBL/GenBank/DDBJ whole genome shotgun (WGS) entry which is preliminary data.</text>
</comment>
<accession>A0A917EA03</accession>
<sequence length="118" mass="14196">MKSKLKKCFYSGEPFLPKRSTQKFASVKNRNDYHNERNRKFKMPVTKVNKILFENFKIIDMVLGDEQEKQVDIQFLKGINFQFQYFTHTASKAEKRFYCIYNFGLMKVDEKSVKLFKL</sequence>
<protein>
    <submittedName>
        <fullName evidence="1">Uncharacterized protein</fullName>
    </submittedName>
</protein>
<dbReference type="EMBL" id="BMGL01000008">
    <property type="protein sequence ID" value="GGE15337.1"/>
    <property type="molecule type" value="Genomic_DNA"/>
</dbReference>
<organism evidence="1 2">
    <name type="scientific">Psychroflexus salis</name>
    <dbReference type="NCBI Taxonomy" id="1526574"/>
    <lineage>
        <taxon>Bacteria</taxon>
        <taxon>Pseudomonadati</taxon>
        <taxon>Bacteroidota</taxon>
        <taxon>Flavobacteriia</taxon>
        <taxon>Flavobacteriales</taxon>
        <taxon>Flavobacteriaceae</taxon>
        <taxon>Psychroflexus</taxon>
    </lineage>
</organism>
<dbReference type="Proteomes" id="UP000599688">
    <property type="component" value="Unassembled WGS sequence"/>
</dbReference>
<gene>
    <name evidence="1" type="ORF">GCM10010831_15850</name>
</gene>
<reference evidence="1 2" key="1">
    <citation type="journal article" date="2014" name="Int. J. Syst. Evol. Microbiol.">
        <title>Complete genome sequence of Corynebacterium casei LMG S-19264T (=DSM 44701T), isolated from a smear-ripened cheese.</title>
        <authorList>
            <consortium name="US DOE Joint Genome Institute (JGI-PGF)"/>
            <person name="Walter F."/>
            <person name="Albersmeier A."/>
            <person name="Kalinowski J."/>
            <person name="Ruckert C."/>
        </authorList>
    </citation>
    <scope>NUCLEOTIDE SEQUENCE [LARGE SCALE GENOMIC DNA]</scope>
    <source>
        <strain evidence="1 2">CGMCC 1.12925</strain>
    </source>
</reference>